<protein>
    <submittedName>
        <fullName evidence="3">Protease modulator HflK</fullName>
    </submittedName>
</protein>
<keyword evidence="3" id="KW-0645">Protease</keyword>
<dbReference type="InterPro" id="IPR001107">
    <property type="entry name" value="Band_7"/>
</dbReference>
<dbReference type="Gene3D" id="3.30.479.30">
    <property type="entry name" value="Band 7 domain"/>
    <property type="match status" value="1"/>
</dbReference>
<gene>
    <name evidence="3" type="ORF">ITX56_13025</name>
</gene>
<keyword evidence="3" id="KW-0378">Hydrolase</keyword>
<dbReference type="SMART" id="SM00244">
    <property type="entry name" value="PHB"/>
    <property type="match status" value="1"/>
</dbReference>
<dbReference type="EMBL" id="JADMNK010000006">
    <property type="protein sequence ID" value="MBZ0058715.1"/>
    <property type="molecule type" value="Genomic_DNA"/>
</dbReference>
<organism evidence="3 4">
    <name type="scientific">Leclercia barmai</name>
    <dbReference type="NCBI Taxonomy" id="2785629"/>
    <lineage>
        <taxon>Bacteria</taxon>
        <taxon>Pseudomonadati</taxon>
        <taxon>Pseudomonadota</taxon>
        <taxon>Gammaproteobacteria</taxon>
        <taxon>Enterobacterales</taxon>
        <taxon>Enterobacteriaceae</taxon>
        <taxon>Leclercia</taxon>
    </lineage>
</organism>
<name>A0ABS7RY69_9ENTR</name>
<evidence type="ECO:0000256" key="1">
    <source>
        <dbReference type="ARBA" id="ARBA00004167"/>
    </source>
</evidence>
<proteinExistence type="predicted"/>
<keyword evidence="4" id="KW-1185">Reference proteome</keyword>
<dbReference type="GO" id="GO:0006508">
    <property type="term" value="P:proteolysis"/>
    <property type="evidence" value="ECO:0007669"/>
    <property type="project" value="UniProtKB-KW"/>
</dbReference>
<dbReference type="GO" id="GO:0008233">
    <property type="term" value="F:peptidase activity"/>
    <property type="evidence" value="ECO:0007669"/>
    <property type="project" value="UniProtKB-KW"/>
</dbReference>
<dbReference type="PANTHER" id="PTHR43327:SF2">
    <property type="entry name" value="MODULATOR OF FTSH PROTEASE HFLK"/>
    <property type="match status" value="1"/>
</dbReference>
<reference evidence="3 4" key="1">
    <citation type="submission" date="2020-11" db="EMBL/GenBank/DDBJ databases">
        <title>Draft Genome of Enterobacter sp. strain EMC7.</title>
        <authorList>
            <person name="Barman P."/>
            <person name="Sinha S."/>
            <person name="Sen S."/>
            <person name="Chakraborty R."/>
        </authorList>
    </citation>
    <scope>NUCLEOTIDE SEQUENCE [LARGE SCALE GENOMIC DNA]</scope>
    <source>
        <strain evidence="3 4">EMC7</strain>
    </source>
</reference>
<dbReference type="InterPro" id="IPR036013">
    <property type="entry name" value="Band_7/SPFH_dom_sf"/>
</dbReference>
<feature type="domain" description="Band 7" evidence="2">
    <location>
        <begin position="44"/>
        <end position="248"/>
    </location>
</feature>
<accession>A0ABS7RY69</accession>
<evidence type="ECO:0000313" key="4">
    <source>
        <dbReference type="Proteomes" id="UP000706580"/>
    </source>
</evidence>
<dbReference type="InterPro" id="IPR050710">
    <property type="entry name" value="Band7/mec-2_domain"/>
</dbReference>
<dbReference type="Proteomes" id="UP000706580">
    <property type="component" value="Unassembled WGS sequence"/>
</dbReference>
<sequence length="356" mass="38387">MARSWIKPMSEMPTPAGPWTQSIRLAFYALLGLTLLAAASWLFSNIRQVPADSRAVVLHFGALQRVAEPGLLLSWPKPVDEVVMVPAPDRVIEHRVTALLRSPEALHADMRDDNNSDALAGSGYLLTGDAGVVQLDISVFYRVNDPEQYVLQGEHAIPALDRLVERAAVAVCAGRDLDTILVARPEMVSNESNLAGQRERLRSDVQRNIEQNLQRLTQAGSSPGITLERVTVQSTLPATTVAAFNAVLTASQKASQAIATASTDASVIRQKATQQADQTRQAAQAQAREKVAKAEADTAMITRLANAPHDPDLLARVYRERMAAILAQAASVITVSPQDDANLILQAAGQKEPSSK</sequence>
<evidence type="ECO:0000259" key="2">
    <source>
        <dbReference type="SMART" id="SM00244"/>
    </source>
</evidence>
<evidence type="ECO:0000313" key="3">
    <source>
        <dbReference type="EMBL" id="MBZ0058715.1"/>
    </source>
</evidence>
<dbReference type="SUPFAM" id="SSF117892">
    <property type="entry name" value="Band 7/SPFH domain"/>
    <property type="match status" value="1"/>
</dbReference>
<dbReference type="Pfam" id="PF01145">
    <property type="entry name" value="Band_7"/>
    <property type="match status" value="1"/>
</dbReference>
<dbReference type="PANTHER" id="PTHR43327">
    <property type="entry name" value="STOMATIN-LIKE PROTEIN 2, MITOCHONDRIAL"/>
    <property type="match status" value="1"/>
</dbReference>
<comment type="subcellular location">
    <subcellularLocation>
        <location evidence="1">Membrane</location>
        <topology evidence="1">Single-pass membrane protein</topology>
    </subcellularLocation>
</comment>
<comment type="caution">
    <text evidence="3">The sequence shown here is derived from an EMBL/GenBank/DDBJ whole genome shotgun (WGS) entry which is preliminary data.</text>
</comment>